<proteinExistence type="predicted"/>
<dbReference type="Proteomes" id="UP001598130">
    <property type="component" value="Unassembled WGS sequence"/>
</dbReference>
<organism evidence="1 2">
    <name type="scientific">Phenylobacterium ferrooxidans</name>
    <dbReference type="NCBI Taxonomy" id="2982689"/>
    <lineage>
        <taxon>Bacteria</taxon>
        <taxon>Pseudomonadati</taxon>
        <taxon>Pseudomonadota</taxon>
        <taxon>Alphaproteobacteria</taxon>
        <taxon>Caulobacterales</taxon>
        <taxon>Caulobacteraceae</taxon>
        <taxon>Phenylobacterium</taxon>
    </lineage>
</organism>
<comment type="caution">
    <text evidence="1">The sequence shown here is derived from an EMBL/GenBank/DDBJ whole genome shotgun (WGS) entry which is preliminary data.</text>
</comment>
<reference evidence="1 2" key="1">
    <citation type="submission" date="2022-09" db="EMBL/GenBank/DDBJ databases">
        <title>New species of Phenylobacterium.</title>
        <authorList>
            <person name="Mieszkin S."/>
        </authorList>
    </citation>
    <scope>NUCLEOTIDE SEQUENCE [LARGE SCALE GENOMIC DNA]</scope>
    <source>
        <strain evidence="1 2">HK31-G</strain>
    </source>
</reference>
<evidence type="ECO:0000313" key="2">
    <source>
        <dbReference type="Proteomes" id="UP001598130"/>
    </source>
</evidence>
<gene>
    <name evidence="1" type="ORF">OCL97_10445</name>
</gene>
<dbReference type="EMBL" id="JAOTJD010000017">
    <property type="protein sequence ID" value="MFD3264375.1"/>
    <property type="molecule type" value="Genomic_DNA"/>
</dbReference>
<dbReference type="InterPro" id="IPR007332">
    <property type="entry name" value="DUF411"/>
</dbReference>
<dbReference type="Pfam" id="PF04214">
    <property type="entry name" value="DUF411"/>
    <property type="match status" value="1"/>
</dbReference>
<protein>
    <submittedName>
        <fullName evidence="1">DUF411 domain-containing protein</fullName>
    </submittedName>
</protein>
<accession>A0ABW6CMQ2</accession>
<sequence>MTKAGYHAQTVLMDDLTDVRRRYKIPADLAACHTATIGGYVIEGHVPAADVTTLLRQRPKALGLSVPGMPLGSPGMEPANGEVEGYFTLLLLGEGRRRIFARH</sequence>
<name>A0ABW6CMQ2_9CAUL</name>
<evidence type="ECO:0000313" key="1">
    <source>
        <dbReference type="EMBL" id="MFD3264375.1"/>
    </source>
</evidence>
<keyword evidence="2" id="KW-1185">Reference proteome</keyword>
<dbReference type="RefSeq" id="WP_377369951.1">
    <property type="nucleotide sequence ID" value="NZ_JAOTJD010000017.1"/>
</dbReference>